<feature type="transmembrane region" description="Helical" evidence="2">
    <location>
        <begin position="121"/>
        <end position="144"/>
    </location>
</feature>
<name>A0A9P6DHQ8_PLEER</name>
<dbReference type="AlphaFoldDB" id="A0A9P6DHQ8"/>
<protein>
    <recommendedName>
        <fullName evidence="3">DUF6534 domain-containing protein</fullName>
    </recommendedName>
</protein>
<feature type="transmembrane region" description="Helical" evidence="2">
    <location>
        <begin position="48"/>
        <end position="68"/>
    </location>
</feature>
<evidence type="ECO:0000256" key="1">
    <source>
        <dbReference type="SAM" id="MobiDB-lite"/>
    </source>
</evidence>
<comment type="caution">
    <text evidence="4">The sequence shown here is derived from an EMBL/GenBank/DDBJ whole genome shotgun (WGS) entry which is preliminary data.</text>
</comment>
<feature type="compositionally biased region" description="Low complexity" evidence="1">
    <location>
        <begin position="293"/>
        <end position="303"/>
    </location>
</feature>
<evidence type="ECO:0000313" key="5">
    <source>
        <dbReference type="Proteomes" id="UP000807025"/>
    </source>
</evidence>
<feature type="region of interest" description="Disordered" evidence="1">
    <location>
        <begin position="288"/>
        <end position="330"/>
    </location>
</feature>
<keyword evidence="2" id="KW-0812">Transmembrane</keyword>
<keyword evidence="2" id="KW-0472">Membrane</keyword>
<dbReference type="PANTHER" id="PTHR40465:SF1">
    <property type="entry name" value="DUF6534 DOMAIN-CONTAINING PROTEIN"/>
    <property type="match status" value="1"/>
</dbReference>
<feature type="transmembrane region" description="Helical" evidence="2">
    <location>
        <begin position="88"/>
        <end position="109"/>
    </location>
</feature>
<evidence type="ECO:0000256" key="2">
    <source>
        <dbReference type="SAM" id="Phobius"/>
    </source>
</evidence>
<dbReference type="Proteomes" id="UP000807025">
    <property type="component" value="Unassembled WGS sequence"/>
</dbReference>
<keyword evidence="5" id="KW-1185">Reference proteome</keyword>
<dbReference type="OrthoDB" id="2535105at2759"/>
<feature type="domain" description="DUF6534" evidence="3">
    <location>
        <begin position="167"/>
        <end position="253"/>
    </location>
</feature>
<dbReference type="Pfam" id="PF20152">
    <property type="entry name" value="DUF6534"/>
    <property type="match status" value="1"/>
</dbReference>
<sequence length="330" mass="36816">MPNVEAIKNLLSIAEIGSAVSVFLFGVYTVQLYIYYSHFPNDRWQLKALVAVVSVLELGHVISVLHYLYTISISWYDQPERLFIHAPIGISVETLLGGYIACIVQVFFTDRARRLTGAWRTAYFCNLLSLARFALTTAVVIYLITKSLPEFEKNWGWLVTVCLVVGAAVDIIVAALLCSHLIWERKTSFKRTTKLIDRIILMTLQTGLATSMLTLAVMLVFETMTDSYVWVALYMCLARIFSNSLLATLNARTVFRRLADGVSLQLDAQTSPTRLKFAHGKASIPIGMGCSPSSQTSQSTSTTFDPPADDENETQPDQARTRTESDQHPV</sequence>
<gene>
    <name evidence="4" type="ORF">BDN71DRAFT_1443625</name>
</gene>
<evidence type="ECO:0000313" key="4">
    <source>
        <dbReference type="EMBL" id="KAF9498294.1"/>
    </source>
</evidence>
<dbReference type="InterPro" id="IPR045339">
    <property type="entry name" value="DUF6534"/>
</dbReference>
<feature type="transmembrane region" description="Helical" evidence="2">
    <location>
        <begin position="156"/>
        <end position="178"/>
    </location>
</feature>
<feature type="transmembrane region" description="Helical" evidence="2">
    <location>
        <begin position="199"/>
        <end position="221"/>
    </location>
</feature>
<reference evidence="4" key="1">
    <citation type="submission" date="2020-11" db="EMBL/GenBank/DDBJ databases">
        <authorList>
            <consortium name="DOE Joint Genome Institute"/>
            <person name="Ahrendt S."/>
            <person name="Riley R."/>
            <person name="Andreopoulos W."/>
            <person name="Labutti K."/>
            <person name="Pangilinan J."/>
            <person name="Ruiz-Duenas F.J."/>
            <person name="Barrasa J.M."/>
            <person name="Sanchez-Garcia M."/>
            <person name="Camarero S."/>
            <person name="Miyauchi S."/>
            <person name="Serrano A."/>
            <person name="Linde D."/>
            <person name="Babiker R."/>
            <person name="Drula E."/>
            <person name="Ayuso-Fernandez I."/>
            <person name="Pacheco R."/>
            <person name="Padilla G."/>
            <person name="Ferreira P."/>
            <person name="Barriuso J."/>
            <person name="Kellner H."/>
            <person name="Castanera R."/>
            <person name="Alfaro M."/>
            <person name="Ramirez L."/>
            <person name="Pisabarro A.G."/>
            <person name="Kuo A."/>
            <person name="Tritt A."/>
            <person name="Lipzen A."/>
            <person name="He G."/>
            <person name="Yan M."/>
            <person name="Ng V."/>
            <person name="Cullen D."/>
            <person name="Martin F."/>
            <person name="Rosso M.-N."/>
            <person name="Henrissat B."/>
            <person name="Hibbett D."/>
            <person name="Martinez A.T."/>
            <person name="Grigoriev I.V."/>
        </authorList>
    </citation>
    <scope>NUCLEOTIDE SEQUENCE</scope>
    <source>
        <strain evidence="4">ATCC 90797</strain>
    </source>
</reference>
<keyword evidence="2" id="KW-1133">Transmembrane helix</keyword>
<proteinExistence type="predicted"/>
<organism evidence="4 5">
    <name type="scientific">Pleurotus eryngii</name>
    <name type="common">Boletus of the steppes</name>
    <dbReference type="NCBI Taxonomy" id="5323"/>
    <lineage>
        <taxon>Eukaryota</taxon>
        <taxon>Fungi</taxon>
        <taxon>Dikarya</taxon>
        <taxon>Basidiomycota</taxon>
        <taxon>Agaricomycotina</taxon>
        <taxon>Agaricomycetes</taxon>
        <taxon>Agaricomycetidae</taxon>
        <taxon>Agaricales</taxon>
        <taxon>Pleurotineae</taxon>
        <taxon>Pleurotaceae</taxon>
        <taxon>Pleurotus</taxon>
    </lineage>
</organism>
<feature type="transmembrane region" description="Helical" evidence="2">
    <location>
        <begin position="227"/>
        <end position="249"/>
    </location>
</feature>
<dbReference type="EMBL" id="MU154538">
    <property type="protein sequence ID" value="KAF9498294.1"/>
    <property type="molecule type" value="Genomic_DNA"/>
</dbReference>
<dbReference type="PANTHER" id="PTHR40465">
    <property type="entry name" value="CHROMOSOME 1, WHOLE GENOME SHOTGUN SEQUENCE"/>
    <property type="match status" value="1"/>
</dbReference>
<accession>A0A9P6DHQ8</accession>
<feature type="transmembrane region" description="Helical" evidence="2">
    <location>
        <begin position="12"/>
        <end position="36"/>
    </location>
</feature>
<feature type="compositionally biased region" description="Basic and acidic residues" evidence="1">
    <location>
        <begin position="319"/>
        <end position="330"/>
    </location>
</feature>
<evidence type="ECO:0000259" key="3">
    <source>
        <dbReference type="Pfam" id="PF20152"/>
    </source>
</evidence>